<dbReference type="PANTHER" id="PTHR11017">
    <property type="entry name" value="LEUCINE-RICH REPEAT-CONTAINING PROTEIN"/>
    <property type="match status" value="1"/>
</dbReference>
<evidence type="ECO:0000313" key="6">
    <source>
        <dbReference type="Proteomes" id="UP000594638"/>
    </source>
</evidence>
<reference evidence="5 6" key="1">
    <citation type="submission" date="2019-12" db="EMBL/GenBank/DDBJ databases">
        <authorList>
            <person name="Alioto T."/>
            <person name="Alioto T."/>
            <person name="Gomez Garrido J."/>
        </authorList>
    </citation>
    <scope>NUCLEOTIDE SEQUENCE [LARGE SCALE GENOMIC DNA]</scope>
</reference>
<evidence type="ECO:0000256" key="1">
    <source>
        <dbReference type="ARBA" id="ARBA00022614"/>
    </source>
</evidence>
<dbReference type="PRINTS" id="PR00364">
    <property type="entry name" value="DISEASERSIST"/>
</dbReference>
<dbReference type="Proteomes" id="UP000594638">
    <property type="component" value="Unassembled WGS sequence"/>
</dbReference>
<dbReference type="PROSITE" id="PS50104">
    <property type="entry name" value="TIR"/>
    <property type="match status" value="1"/>
</dbReference>
<dbReference type="InterPro" id="IPR035897">
    <property type="entry name" value="Toll_tir_struct_dom_sf"/>
</dbReference>
<dbReference type="Gene3D" id="3.80.10.10">
    <property type="entry name" value="Ribonuclease Inhibitor"/>
    <property type="match status" value="4"/>
</dbReference>
<keyword evidence="6" id="KW-1185">Reference proteome</keyword>
<evidence type="ECO:0000259" key="4">
    <source>
        <dbReference type="PROSITE" id="PS50104"/>
    </source>
</evidence>
<dbReference type="SUPFAM" id="SSF52200">
    <property type="entry name" value="Toll/Interleukin receptor TIR domain"/>
    <property type="match status" value="1"/>
</dbReference>
<dbReference type="OrthoDB" id="2018313at2759"/>
<dbReference type="SUPFAM" id="SSF52058">
    <property type="entry name" value="L domain-like"/>
    <property type="match status" value="2"/>
</dbReference>
<dbReference type="InterPro" id="IPR027417">
    <property type="entry name" value="P-loop_NTPase"/>
</dbReference>
<protein>
    <submittedName>
        <fullName evidence="5">TMV resistance N-like isoform X1</fullName>
    </submittedName>
</protein>
<dbReference type="Gene3D" id="3.40.50.10140">
    <property type="entry name" value="Toll/interleukin-1 receptor homology (TIR) domain"/>
    <property type="match status" value="1"/>
</dbReference>
<dbReference type="GO" id="GO:0006952">
    <property type="term" value="P:defense response"/>
    <property type="evidence" value="ECO:0007669"/>
    <property type="project" value="UniProtKB-KW"/>
</dbReference>
<evidence type="ECO:0000256" key="2">
    <source>
        <dbReference type="ARBA" id="ARBA00022737"/>
    </source>
</evidence>
<dbReference type="Pfam" id="PF00931">
    <property type="entry name" value="NB-ARC"/>
    <property type="match status" value="1"/>
</dbReference>
<evidence type="ECO:0000256" key="3">
    <source>
        <dbReference type="ARBA" id="ARBA00022821"/>
    </source>
</evidence>
<dbReference type="SMART" id="SM00255">
    <property type="entry name" value="TIR"/>
    <property type="match status" value="1"/>
</dbReference>
<dbReference type="Pfam" id="PF23598">
    <property type="entry name" value="LRR_14"/>
    <property type="match status" value="2"/>
</dbReference>
<dbReference type="InterPro" id="IPR003591">
    <property type="entry name" value="Leu-rich_rpt_typical-subtyp"/>
</dbReference>
<name>A0A8S0RB24_OLEEU</name>
<dbReference type="Gramene" id="OE9A106138T1">
    <property type="protein sequence ID" value="OE9A106138C1"/>
    <property type="gene ID" value="OE9A106138"/>
</dbReference>
<dbReference type="Gene3D" id="3.40.50.300">
    <property type="entry name" value="P-loop containing nucleotide triphosphate hydrolases"/>
    <property type="match status" value="1"/>
</dbReference>
<dbReference type="Gene3D" id="1.10.8.430">
    <property type="entry name" value="Helical domain of apoptotic protease-activating factors"/>
    <property type="match status" value="1"/>
</dbReference>
<dbReference type="InterPro" id="IPR058192">
    <property type="entry name" value="WHD_ROQ1-like"/>
</dbReference>
<dbReference type="InterPro" id="IPR042197">
    <property type="entry name" value="Apaf_helical"/>
</dbReference>
<keyword evidence="1" id="KW-0433">Leucine-rich repeat</keyword>
<feature type="domain" description="TIR" evidence="4">
    <location>
        <begin position="18"/>
        <end position="178"/>
    </location>
</feature>
<dbReference type="EMBL" id="CACTIH010002386">
    <property type="protein sequence ID" value="CAA2976250.1"/>
    <property type="molecule type" value="Genomic_DNA"/>
</dbReference>
<dbReference type="InterPro" id="IPR044974">
    <property type="entry name" value="Disease_R_plants"/>
</dbReference>
<dbReference type="InterPro" id="IPR000157">
    <property type="entry name" value="TIR_dom"/>
</dbReference>
<dbReference type="GO" id="GO:0043531">
    <property type="term" value="F:ADP binding"/>
    <property type="evidence" value="ECO:0007669"/>
    <property type="project" value="InterPro"/>
</dbReference>
<proteinExistence type="predicted"/>
<comment type="caution">
    <text evidence="5">The sequence shown here is derived from an EMBL/GenBank/DDBJ whole genome shotgun (WGS) entry which is preliminary data.</text>
</comment>
<dbReference type="Pfam" id="PF01582">
    <property type="entry name" value="TIR"/>
    <property type="match status" value="1"/>
</dbReference>
<gene>
    <name evidence="5" type="ORF">OLEA9_A106138</name>
</gene>
<sequence>MEESDYVSESTPAAAFRLKWDVFLSFRGEGTGNNFTDLLYDSLFSNEIRVFRDNDGMNRGDEISPSSLEAMEDSAAVVAVISPNYASSQRCLEELARICELRKLLLPVFFQVDPSDVRRQKGPFKEAIEGLEAKCGVEKVKRWRNAMERTGGISGCVYNSWEETQLIQSLVKRILNELNNSPVVVAPYTVGLDFLVKEVMKLLEVRNNAPQLLGFLGTGGIGKTTLAKAVYNKLARHFENRSFISNVRETIAKPDGLLLLQNELIKDLSKSSENQVDGNNAFMIVIKRIFQEKQVLLVLDDVDDASQLNELAIRREWLHEGSRIIITTRNRDALPSDLVKIYEMRQLSPSDSLKLFSYYALRREKPNDTFLKLSEHIVSITGGLPLALQVFGSFLFDKRRVEEWHDEIEKLKKIRPNHLQDILRISYDALDDEVKSVFLDIACLLLNLKMKREDVIDVIKGCGFRAEIALTTLIDRSLIKIVGQDELWMHDQIRDMGRQIIVEESYSDIGKRSRIWDREDVLQVLQGKKGTQCIQGLIVDMEVRKRTRMIIPSSIALDNLRRSPSVTAALTYMKEKYKEYFQHDADEGEEIVDTKWFKSMVNLRLLRFSNVRLEGGFEDIPTAVKWLQWRKCSIRTLPSILLARELTVLDLSQSKIESLSGRKWFLYRRKVKNKLMVLNLYNCCKLTAIPDLSEQKSLEKLILELCVNLKTIHKSIGSLDTLRHLNLRSCSSLVEFPSDVSGLKSLEVLIISDCSQRKNLPWNIGSMNSLRELLADRTAIDELPETIVRLTYLEKLSLNHCKSLKRLPKSIGKLSSLRELSLLDSALEELPDTIGFLGNLETLNLMRCKSLIVIPDSIRNLKSLAKLFLSGSSIEVIPASVGSLFYLKGLSVTDCKCLRTLPVTIEGLSSMIEFQLDRILITSLPQEIGSLKSLKKLEVRGCKNLTALPESIGNMSALDTLILDDAVIVELPESIEMLENLTMLRLNNCKKLRKLPASFGKLKNLYHLFMEKTAITELPETFGMLSNLRTLKMAQSLQVPQISETSEPATIVEMKVLPSSFSDLSLLVEFNARAWKISGKIPDDFEKLLSLEVLNLSQNDFHSLPSNMRGLHVLKKLELSQCKLLKVLPPLPESLQELNAANCMSLNGISDLSNLQNLMQIDFANCEKLVDVPGVEHLKSLKRLYMGGCSSRASAVIQKLNKVALRNLRNFSIPGSEIPNWFTRDEVCFSKKKYNAIKSVIIAVVISNNLQVEHDSRYDGLPVIFEVQAKILRANIAVYTHTMNLRGIPCTEEDQLFLCRYPDYNQLVFILEDGDKIQVVRRDPPYDHRIMLKKCGIHLVYENDDDYDGEESSLNENLHTVTQRLKNYVEEMRDSSSL</sequence>
<dbReference type="InterPro" id="IPR055414">
    <property type="entry name" value="LRR_R13L4/SHOC2-like"/>
</dbReference>
<dbReference type="SMART" id="SM00369">
    <property type="entry name" value="LRR_TYP"/>
    <property type="match status" value="7"/>
</dbReference>
<dbReference type="GO" id="GO:0007165">
    <property type="term" value="P:signal transduction"/>
    <property type="evidence" value="ECO:0007669"/>
    <property type="project" value="InterPro"/>
</dbReference>
<dbReference type="InterPro" id="IPR002182">
    <property type="entry name" value="NB-ARC"/>
</dbReference>
<keyword evidence="3" id="KW-0611">Plant defense</keyword>
<dbReference type="InterPro" id="IPR032675">
    <property type="entry name" value="LRR_dom_sf"/>
</dbReference>
<keyword evidence="2" id="KW-0677">Repeat</keyword>
<dbReference type="Pfam" id="PF23282">
    <property type="entry name" value="WHD_ROQ1"/>
    <property type="match status" value="1"/>
</dbReference>
<evidence type="ECO:0000313" key="5">
    <source>
        <dbReference type="EMBL" id="CAA2976250.1"/>
    </source>
</evidence>
<dbReference type="GO" id="GO:0051707">
    <property type="term" value="P:response to other organism"/>
    <property type="evidence" value="ECO:0007669"/>
    <property type="project" value="UniProtKB-ARBA"/>
</dbReference>
<dbReference type="SMART" id="SM00382">
    <property type="entry name" value="AAA"/>
    <property type="match status" value="1"/>
</dbReference>
<dbReference type="PANTHER" id="PTHR11017:SF385">
    <property type="entry name" value="DISEASE RESISTANCE PROTEIN (TIR-NBS-LRR CLASS)-RELATED"/>
    <property type="match status" value="1"/>
</dbReference>
<dbReference type="InterPro" id="IPR003593">
    <property type="entry name" value="AAA+_ATPase"/>
</dbReference>
<accession>A0A8S0RB24</accession>
<organism evidence="5 6">
    <name type="scientific">Olea europaea subsp. europaea</name>
    <dbReference type="NCBI Taxonomy" id="158383"/>
    <lineage>
        <taxon>Eukaryota</taxon>
        <taxon>Viridiplantae</taxon>
        <taxon>Streptophyta</taxon>
        <taxon>Embryophyta</taxon>
        <taxon>Tracheophyta</taxon>
        <taxon>Spermatophyta</taxon>
        <taxon>Magnoliopsida</taxon>
        <taxon>eudicotyledons</taxon>
        <taxon>Gunneridae</taxon>
        <taxon>Pentapetalae</taxon>
        <taxon>asterids</taxon>
        <taxon>lamiids</taxon>
        <taxon>Lamiales</taxon>
        <taxon>Oleaceae</taxon>
        <taxon>Oleeae</taxon>
        <taxon>Olea</taxon>
    </lineage>
</organism>
<dbReference type="SUPFAM" id="SSF52540">
    <property type="entry name" value="P-loop containing nucleoside triphosphate hydrolases"/>
    <property type="match status" value="1"/>
</dbReference>